<dbReference type="GO" id="GO:0031902">
    <property type="term" value="C:late endosome membrane"/>
    <property type="evidence" value="ECO:0007669"/>
    <property type="project" value="TreeGrafter"/>
</dbReference>
<keyword evidence="4" id="KW-0967">Endosome</keyword>
<dbReference type="GO" id="GO:0045022">
    <property type="term" value="P:early endosome to late endosome transport"/>
    <property type="evidence" value="ECO:0007669"/>
    <property type="project" value="InterPro"/>
</dbReference>
<evidence type="ECO:0000256" key="4">
    <source>
        <dbReference type="ARBA" id="ARBA00022753"/>
    </source>
</evidence>
<feature type="region of interest" description="Disordered" evidence="5">
    <location>
        <begin position="211"/>
        <end position="275"/>
    </location>
</feature>
<comment type="caution">
    <text evidence="7">The sequence shown here is derived from an EMBL/GenBank/DDBJ whole genome shotgun (WGS) entry which is preliminary data.</text>
</comment>
<dbReference type="PANTHER" id="PTHR13083">
    <property type="entry name" value="WD REPEAT-CONTAINING PROTEIN 91"/>
    <property type="match status" value="1"/>
</dbReference>
<evidence type="ECO:0000256" key="2">
    <source>
        <dbReference type="ARBA" id="ARBA00004603"/>
    </source>
</evidence>
<dbReference type="InterPro" id="IPR006594">
    <property type="entry name" value="LisH"/>
</dbReference>
<proteinExistence type="inferred from homology"/>
<comment type="similarity">
    <text evidence="3">Belongs to the WD repeat WDR91 family.</text>
</comment>
<feature type="compositionally biased region" description="Low complexity" evidence="5">
    <location>
        <begin position="214"/>
        <end position="242"/>
    </location>
</feature>
<dbReference type="InterPro" id="IPR056327">
    <property type="entry name" value="ARMC9_CTLH-like_dom"/>
</dbReference>
<dbReference type="STRING" id="765915.A0A1Y2HYZ0"/>
<dbReference type="SUPFAM" id="SSF69322">
    <property type="entry name" value="Tricorn protease domain 2"/>
    <property type="match status" value="1"/>
</dbReference>
<dbReference type="EMBL" id="MCFL01000004">
    <property type="protein sequence ID" value="ORZ39790.1"/>
    <property type="molecule type" value="Genomic_DNA"/>
</dbReference>
<dbReference type="Pfam" id="PF23138">
    <property type="entry name" value="CTLH_Armc9"/>
    <property type="match status" value="1"/>
</dbReference>
<name>A0A1Y2HYZ0_9FUNG</name>
<feature type="compositionally biased region" description="Low complexity" evidence="5">
    <location>
        <begin position="655"/>
        <end position="667"/>
    </location>
</feature>
<evidence type="ECO:0000256" key="5">
    <source>
        <dbReference type="SAM" id="MobiDB-lite"/>
    </source>
</evidence>
<dbReference type="PROSITE" id="PS50896">
    <property type="entry name" value="LISH"/>
    <property type="match status" value="1"/>
</dbReference>
<accession>A0A1Y2HYZ0</accession>
<sequence>MDSLEYVDSLVKEYLLFRGFQSTLRALDQDMRSDKLTHLDADKLTSSLLTLAKSLDHVALQDLWTALQRHVFPSLPSTDSAATAARNMEASLFRFFIVCAIQQGKPQRVTEYFAMVDFASPNTDWLMPWAAIVHVKRPHATPPFDVYFTKTWVDMFTTSLRNFLERALAGMPLPRLLAFNVERIQRKSLELEASQLRQQVEYWKSQAQAAHTRTSVPSAHPSSSTSHLAPLSISTTTTTSHSAAGPDHPSSTLSSAAHTPLGTPTTALPTPAGAHMLHPDDEPYLVLEDSVFLVDDAPRTRVSVSRDGTWIATDSTAENSGASGVRAWQVGKPAMSLVGIVAPAGMGAGGVAEVLWVEEAGSKHALVCAAVFASGWIRCVAVDSRSIVADVQLLWGVSAAALVPGGMVAAGAGGVCFVSMKMASVACHVALPAGHADTDKVLHVVAMDVSGTGANRLVVVVSACWVHIFDLNSTSDSLTHTHSLPTPFPPLACFPHPSPASSLALVSSRGLVAILNAKSAVIDPLLQYTLPNFPAGLASARACAVMPPAPATLGRTPLAAAVAVAEDQGFAGQGVHLVVGDHVYLIPQGRMVQDLKPAGPPMGADAVTVTRSVPGSRALSRQGSVTSASGASALAAASVAAAAVTVSGTGAAWMGSSGPGSVVTSPVEASRQIGTGGGAGAERVTCDVALRLH</sequence>
<dbReference type="GO" id="GO:0141039">
    <property type="term" value="F:phosphatidylinositol 3-kinase inhibitor activity"/>
    <property type="evidence" value="ECO:0007669"/>
    <property type="project" value="InterPro"/>
</dbReference>
<dbReference type="InterPro" id="IPR039724">
    <property type="entry name" value="WDR91"/>
</dbReference>
<dbReference type="GO" id="GO:0031901">
    <property type="term" value="C:early endosome membrane"/>
    <property type="evidence" value="ECO:0007669"/>
    <property type="project" value="TreeGrafter"/>
</dbReference>
<keyword evidence="8" id="KW-1185">Reference proteome</keyword>
<evidence type="ECO:0000256" key="3">
    <source>
        <dbReference type="ARBA" id="ARBA00006128"/>
    </source>
</evidence>
<feature type="region of interest" description="Disordered" evidence="5">
    <location>
        <begin position="655"/>
        <end position="680"/>
    </location>
</feature>
<evidence type="ECO:0000259" key="6">
    <source>
        <dbReference type="Pfam" id="PF23138"/>
    </source>
</evidence>
<dbReference type="OrthoDB" id="193023at2759"/>
<dbReference type="PANTHER" id="PTHR13083:SF3">
    <property type="entry name" value="WD REPEAT-CONTAINING PROTEIN 91"/>
    <property type="match status" value="1"/>
</dbReference>
<gene>
    <name evidence="7" type="ORF">BCR44DRAFT_1482422</name>
</gene>
<dbReference type="Proteomes" id="UP000193411">
    <property type="component" value="Unassembled WGS sequence"/>
</dbReference>
<organism evidence="7 8">
    <name type="scientific">Catenaria anguillulae PL171</name>
    <dbReference type="NCBI Taxonomy" id="765915"/>
    <lineage>
        <taxon>Eukaryota</taxon>
        <taxon>Fungi</taxon>
        <taxon>Fungi incertae sedis</taxon>
        <taxon>Blastocladiomycota</taxon>
        <taxon>Blastocladiomycetes</taxon>
        <taxon>Blastocladiales</taxon>
        <taxon>Catenariaceae</taxon>
        <taxon>Catenaria</taxon>
    </lineage>
</organism>
<dbReference type="GO" id="GO:0051898">
    <property type="term" value="P:negative regulation of phosphatidylinositol 3-kinase/protein kinase B signal transduction"/>
    <property type="evidence" value="ECO:0007669"/>
    <property type="project" value="InterPro"/>
</dbReference>
<reference evidence="7 8" key="1">
    <citation type="submission" date="2016-07" db="EMBL/GenBank/DDBJ databases">
        <title>Pervasive Adenine N6-methylation of Active Genes in Fungi.</title>
        <authorList>
            <consortium name="DOE Joint Genome Institute"/>
            <person name="Mondo S.J."/>
            <person name="Dannebaum R.O."/>
            <person name="Kuo R.C."/>
            <person name="Labutti K."/>
            <person name="Haridas S."/>
            <person name="Kuo A."/>
            <person name="Salamov A."/>
            <person name="Ahrendt S.R."/>
            <person name="Lipzen A."/>
            <person name="Sullivan W."/>
            <person name="Andreopoulos W.B."/>
            <person name="Clum A."/>
            <person name="Lindquist E."/>
            <person name="Daum C."/>
            <person name="Ramamoorthy G.K."/>
            <person name="Gryganskyi A."/>
            <person name="Culley D."/>
            <person name="Magnuson J.K."/>
            <person name="James T.Y."/>
            <person name="O'Malley M.A."/>
            <person name="Stajich J.E."/>
            <person name="Spatafora J.W."/>
            <person name="Visel A."/>
            <person name="Grigoriev I.V."/>
        </authorList>
    </citation>
    <scope>NUCLEOTIDE SEQUENCE [LARGE SCALE GENOMIC DNA]</scope>
    <source>
        <strain evidence="7 8">PL171</strain>
    </source>
</reference>
<evidence type="ECO:0000313" key="7">
    <source>
        <dbReference type="EMBL" id="ORZ39790.1"/>
    </source>
</evidence>
<evidence type="ECO:0000313" key="8">
    <source>
        <dbReference type="Proteomes" id="UP000193411"/>
    </source>
</evidence>
<evidence type="ECO:0000256" key="1">
    <source>
        <dbReference type="ARBA" id="ARBA00004412"/>
    </source>
</evidence>
<protein>
    <recommendedName>
        <fullName evidence="6">ARMC9 CTLH-like domain-containing protein</fullName>
    </recommendedName>
</protein>
<feature type="domain" description="ARMC9 CTLH-like" evidence="6">
    <location>
        <begin position="51"/>
        <end position="167"/>
    </location>
</feature>
<comment type="subcellular location">
    <subcellularLocation>
        <location evidence="1">Early endosome</location>
    </subcellularLocation>
    <subcellularLocation>
        <location evidence="2">Late endosome</location>
    </subcellularLocation>
</comment>
<dbReference type="AlphaFoldDB" id="A0A1Y2HYZ0"/>
<feature type="compositionally biased region" description="Low complexity" evidence="5">
    <location>
        <begin position="256"/>
        <end position="275"/>
    </location>
</feature>